<protein>
    <submittedName>
        <fullName evidence="1">Uncharacterized protein</fullName>
    </submittedName>
</protein>
<proteinExistence type="predicted"/>
<organism evidence="1 2">
    <name type="scientific">Occultella aeris</name>
    <dbReference type="NCBI Taxonomy" id="2761496"/>
    <lineage>
        <taxon>Bacteria</taxon>
        <taxon>Bacillati</taxon>
        <taxon>Actinomycetota</taxon>
        <taxon>Actinomycetes</taxon>
        <taxon>Micrococcales</taxon>
        <taxon>Ruaniaceae</taxon>
        <taxon>Occultella</taxon>
    </lineage>
</organism>
<keyword evidence="2" id="KW-1185">Reference proteome</keyword>
<evidence type="ECO:0000313" key="2">
    <source>
        <dbReference type="Proteomes" id="UP000419743"/>
    </source>
</evidence>
<gene>
    <name evidence="1" type="ORF">HALOF300_01118</name>
</gene>
<comment type="caution">
    <text evidence="1">The sequence shown here is derived from an EMBL/GenBank/DDBJ whole genome shotgun (WGS) entry which is preliminary data.</text>
</comment>
<accession>A0A7M4DG72</accession>
<sequence>MRADWAREIEVRPSLGNTGAVGDPVGPCAERPTKRVVKQRIRNRIIEYLELVASFAAQLTYEAVAPIVHVPYEIINQWEDWTLGSDPWLDESQVYTVEEKEALRRFQVVWDRAAEDLADDYPALRQVQAMPVWDELRREAEFALAVFARRGRLPEDQEAWP</sequence>
<dbReference type="AlphaFoldDB" id="A0A7M4DG72"/>
<name>A0A7M4DG72_9MICO</name>
<dbReference type="Proteomes" id="UP000419743">
    <property type="component" value="Unassembled WGS sequence"/>
</dbReference>
<dbReference type="EMBL" id="CACRYJ010000016">
    <property type="protein sequence ID" value="VZO35915.1"/>
    <property type="molecule type" value="Genomic_DNA"/>
</dbReference>
<evidence type="ECO:0000313" key="1">
    <source>
        <dbReference type="EMBL" id="VZO35915.1"/>
    </source>
</evidence>
<reference evidence="1 2" key="1">
    <citation type="submission" date="2019-11" db="EMBL/GenBank/DDBJ databases">
        <authorList>
            <person name="Criscuolo A."/>
        </authorList>
    </citation>
    <scope>NUCLEOTIDE SEQUENCE [LARGE SCALE GENOMIC DNA]</scope>
    <source>
        <strain evidence="1">CIP111667</strain>
    </source>
</reference>